<evidence type="ECO:0000259" key="1">
    <source>
        <dbReference type="Pfam" id="PF08357"/>
    </source>
</evidence>
<dbReference type="InterPro" id="IPR011029">
    <property type="entry name" value="DEATH-like_dom_sf"/>
</dbReference>
<dbReference type="STRING" id="990121.A0A0V1A7P8"/>
<feature type="non-terminal residue" evidence="2">
    <location>
        <position position="1"/>
    </location>
</feature>
<dbReference type="InterPro" id="IPR013568">
    <property type="entry name" value="SEFIR_dom"/>
</dbReference>
<evidence type="ECO:0000313" key="2">
    <source>
        <dbReference type="EMBL" id="KRY20824.1"/>
    </source>
</evidence>
<feature type="domain" description="SEFIR" evidence="1">
    <location>
        <begin position="233"/>
        <end position="351"/>
    </location>
</feature>
<reference evidence="2 3" key="1">
    <citation type="submission" date="2015-01" db="EMBL/GenBank/DDBJ databases">
        <title>Evolution of Trichinella species and genotypes.</title>
        <authorList>
            <person name="Korhonen P.K."/>
            <person name="Edoardo P."/>
            <person name="Giuseppe L.R."/>
            <person name="Gasser R.B."/>
        </authorList>
    </citation>
    <scope>NUCLEOTIDE SEQUENCE [LARGE SCALE GENOMIC DNA]</scope>
    <source>
        <strain evidence="2">ISS2496</strain>
    </source>
</reference>
<dbReference type="AlphaFoldDB" id="A0A0V1A7P8"/>
<dbReference type="GO" id="GO:0043123">
    <property type="term" value="P:positive regulation of canonical NF-kappaB signal transduction"/>
    <property type="evidence" value="ECO:0007669"/>
    <property type="project" value="TreeGrafter"/>
</dbReference>
<dbReference type="EMBL" id="JYDQ01000022">
    <property type="protein sequence ID" value="KRY20824.1"/>
    <property type="molecule type" value="Genomic_DNA"/>
</dbReference>
<dbReference type="InterPro" id="IPR053047">
    <property type="entry name" value="E3_ubiq_ligase_TRAF3IP2"/>
</dbReference>
<comment type="caution">
    <text evidence="2">The sequence shown here is derived from an EMBL/GenBank/DDBJ whole genome shotgun (WGS) entry which is preliminary data.</text>
</comment>
<dbReference type="GO" id="GO:0006959">
    <property type="term" value="P:humoral immune response"/>
    <property type="evidence" value="ECO:0007669"/>
    <property type="project" value="TreeGrafter"/>
</dbReference>
<dbReference type="OrthoDB" id="5912985at2759"/>
<dbReference type="Proteomes" id="UP000054783">
    <property type="component" value="Unassembled WGS sequence"/>
</dbReference>
<proteinExistence type="predicted"/>
<name>A0A0V1A7P8_9BILA</name>
<sequence>LMKTEIVVDEDSGVGDNVQSSCSVHREIPSYFGEYCLADLPSEIQEYLIMQLDVPKLGIYFKNWEWLADSLGMKPEAIKYLRDRIQHPQSPTGELLKRHRDIKLDVFMRIIRDDLQRLDIFAHVKKLFINLKSKQENSPSINAEFPSSYSNRVEETPDITSSVSDMQNADSAYGRASSSTTHGVNSSKFGLSSNRNVFRDVSSMHPDGVHLVDCILIVTYGQSNYLSKHLSWLCKNLAAYGSEVIRSDKLSFDATVDLDGFLLKQFNQALAIMIICTPEFRRIVEEDAYDDQSAQVVKFLFRLISAEYRSMGCKNYRFRPVLFQKYSMNDVPSILKNTIIHRWPEQHEELMDLTFSSRK</sequence>
<keyword evidence="3" id="KW-1185">Reference proteome</keyword>
<dbReference type="PANTHER" id="PTHR34257">
    <property type="entry name" value="ADAPTER PROTEIN CIKS"/>
    <property type="match status" value="1"/>
</dbReference>
<dbReference type="Gene3D" id="1.10.533.10">
    <property type="entry name" value="Death Domain, Fas"/>
    <property type="match status" value="1"/>
</dbReference>
<dbReference type="SUPFAM" id="SSF47986">
    <property type="entry name" value="DEATH domain"/>
    <property type="match status" value="1"/>
</dbReference>
<protein>
    <recommendedName>
        <fullName evidence="1">SEFIR domain-containing protein</fullName>
    </recommendedName>
</protein>
<dbReference type="Pfam" id="PF08357">
    <property type="entry name" value="SEFIR"/>
    <property type="match status" value="1"/>
</dbReference>
<gene>
    <name evidence="2" type="ORF">T12_17042</name>
</gene>
<organism evidence="2 3">
    <name type="scientific">Trichinella patagoniensis</name>
    <dbReference type="NCBI Taxonomy" id="990121"/>
    <lineage>
        <taxon>Eukaryota</taxon>
        <taxon>Metazoa</taxon>
        <taxon>Ecdysozoa</taxon>
        <taxon>Nematoda</taxon>
        <taxon>Enoplea</taxon>
        <taxon>Dorylaimia</taxon>
        <taxon>Trichinellida</taxon>
        <taxon>Trichinellidae</taxon>
        <taxon>Trichinella</taxon>
    </lineage>
</organism>
<dbReference type="PANTHER" id="PTHR34257:SF2">
    <property type="entry name" value="E3 UBIQUITIN LIGASE TRAF3IP2"/>
    <property type="match status" value="1"/>
</dbReference>
<accession>A0A0V1A7P8</accession>
<evidence type="ECO:0000313" key="3">
    <source>
        <dbReference type="Proteomes" id="UP000054783"/>
    </source>
</evidence>